<dbReference type="SUPFAM" id="SSF103657">
    <property type="entry name" value="BAR/IMD domain-like"/>
    <property type="match status" value="1"/>
</dbReference>
<evidence type="ECO:0000313" key="2">
    <source>
        <dbReference type="Ensembl" id="ENSMAMP00000022127.1"/>
    </source>
</evidence>
<dbReference type="Pfam" id="PF03114">
    <property type="entry name" value="BAR"/>
    <property type="match status" value="1"/>
</dbReference>
<dbReference type="Ensembl" id="ENSMAMT00000022691.2">
    <property type="protein sequence ID" value="ENSMAMP00000022127.1"/>
    <property type="gene ID" value="ENSMAMG00000014892.2"/>
</dbReference>
<dbReference type="GO" id="GO:0005737">
    <property type="term" value="C:cytoplasm"/>
    <property type="evidence" value="ECO:0007669"/>
    <property type="project" value="InterPro"/>
</dbReference>
<dbReference type="Gene3D" id="1.20.1270.60">
    <property type="entry name" value="Arfaptin homology (AH) domain/BAR domain"/>
    <property type="match status" value="1"/>
</dbReference>
<dbReference type="InParanoid" id="A0A3Q3MAB3"/>
<accession>A0A3Q3MAB3</accession>
<evidence type="ECO:0000259" key="1">
    <source>
        <dbReference type="Pfam" id="PF03114"/>
    </source>
</evidence>
<reference evidence="2" key="1">
    <citation type="submission" date="2025-08" db="UniProtKB">
        <authorList>
            <consortium name="Ensembl"/>
        </authorList>
    </citation>
    <scope>IDENTIFICATION</scope>
</reference>
<organism evidence="2 3">
    <name type="scientific">Mastacembelus armatus</name>
    <name type="common">zig-zag eel</name>
    <dbReference type="NCBI Taxonomy" id="205130"/>
    <lineage>
        <taxon>Eukaryota</taxon>
        <taxon>Metazoa</taxon>
        <taxon>Chordata</taxon>
        <taxon>Craniata</taxon>
        <taxon>Vertebrata</taxon>
        <taxon>Euteleostomi</taxon>
        <taxon>Actinopterygii</taxon>
        <taxon>Neopterygii</taxon>
        <taxon>Teleostei</taxon>
        <taxon>Neoteleostei</taxon>
        <taxon>Acanthomorphata</taxon>
        <taxon>Anabantaria</taxon>
        <taxon>Synbranchiformes</taxon>
        <taxon>Mastacembelidae</taxon>
        <taxon>Mastacembelus</taxon>
    </lineage>
</organism>
<dbReference type="AlphaFoldDB" id="A0A3Q3MAB3"/>
<dbReference type="STRING" id="205130.ENSMAMP00000022127"/>
<name>A0A3Q3MAB3_9TELE</name>
<feature type="domain" description="BAR" evidence="1">
    <location>
        <begin position="6"/>
        <end position="69"/>
    </location>
</feature>
<dbReference type="InterPro" id="IPR027267">
    <property type="entry name" value="AH/BAR_dom_sf"/>
</dbReference>
<keyword evidence="3" id="KW-1185">Reference proteome</keyword>
<proteinExistence type="predicted"/>
<dbReference type="GeneTree" id="ENSGT00940000157398"/>
<dbReference type="Proteomes" id="UP000261640">
    <property type="component" value="Unplaced"/>
</dbReference>
<protein>
    <recommendedName>
        <fullName evidence="1">BAR domain-containing protein</fullName>
    </recommendedName>
</protein>
<dbReference type="InterPro" id="IPR004148">
    <property type="entry name" value="BAR_dom"/>
</dbReference>
<reference evidence="2" key="2">
    <citation type="submission" date="2025-09" db="UniProtKB">
        <authorList>
            <consortium name="Ensembl"/>
        </authorList>
    </citation>
    <scope>IDENTIFICATION</scope>
</reference>
<evidence type="ECO:0000313" key="3">
    <source>
        <dbReference type="Proteomes" id="UP000261640"/>
    </source>
</evidence>
<sequence>MSVSGMKKQLHKASQLLNERLMGAEGTRMDDDFLKMEKSIAVFYSLLMELLSRTTEFLQPNPGTETNTTKRYIKYFKLEVYKVVNVSYPAVYKVLQIRSI</sequence>